<organism evidence="3 4">
    <name type="scientific">Couchioplanes caeruleus subsp. caeruleus</name>
    <dbReference type="NCBI Taxonomy" id="56427"/>
    <lineage>
        <taxon>Bacteria</taxon>
        <taxon>Bacillati</taxon>
        <taxon>Actinomycetota</taxon>
        <taxon>Actinomycetes</taxon>
        <taxon>Micromonosporales</taxon>
        <taxon>Micromonosporaceae</taxon>
        <taxon>Couchioplanes</taxon>
    </lineage>
</organism>
<sequence>MTGPPRAGGHVCLSYDEPAAFEAAARDFLAEGVAAGERVWYLAPAPPRDWSFRPELVRLGDHYPEAGVIDPAAGVAAYAAATERALADGYLGLRVAAEATPLVRTPDQLDAFARYEHLVDRYMRGAPFSALCGYDRVTLGDEAVDELACLHPVSAAPFRLFALAPGPADAGLAGELDWETHDLFARALARADPRPASGEWVIDADRLTFIHHGCLLHLDAYARAQGLTAVLRTRSVAPALLATLMDLTALRVESAG</sequence>
<evidence type="ECO:0000313" key="4">
    <source>
        <dbReference type="Proteomes" id="UP000182486"/>
    </source>
</evidence>
<dbReference type="EMBL" id="MEIA01000437">
    <property type="protein sequence ID" value="OJF11217.1"/>
    <property type="molecule type" value="Genomic_DNA"/>
</dbReference>
<dbReference type="EMBL" id="MEIA01000007">
    <property type="protein sequence ID" value="OJF15979.1"/>
    <property type="molecule type" value="Genomic_DNA"/>
</dbReference>
<dbReference type="InterPro" id="IPR025847">
    <property type="entry name" value="MEDS_domain"/>
</dbReference>
<accession>A0A1K0H2Q1</accession>
<proteinExistence type="predicted"/>
<dbReference type="AlphaFoldDB" id="A0A1K0H2Q1"/>
<comment type="caution">
    <text evidence="3">The sequence shown here is derived from an EMBL/GenBank/DDBJ whole genome shotgun (WGS) entry which is preliminary data.</text>
</comment>
<name>A0A1K0H2Q1_9ACTN</name>
<feature type="domain" description="MEDS" evidence="1">
    <location>
        <begin position="10"/>
        <end position="152"/>
    </location>
</feature>
<keyword evidence="4" id="KW-1185">Reference proteome</keyword>
<dbReference type="Pfam" id="PF14417">
    <property type="entry name" value="MEDS"/>
    <property type="match status" value="1"/>
</dbReference>
<dbReference type="Proteomes" id="UP000182486">
    <property type="component" value="Unassembled WGS sequence"/>
</dbReference>
<reference evidence="3 4" key="1">
    <citation type="submission" date="2016-09" db="EMBL/GenBank/DDBJ databases">
        <title>Couchioplanes caeruleus draft genome sequence.</title>
        <authorList>
            <person name="Sheehan J."/>
            <person name="Caffrey P."/>
        </authorList>
    </citation>
    <scope>NUCLEOTIDE SEQUENCE [LARGE SCALE GENOMIC DNA]</scope>
    <source>
        <strain evidence="3 4">DSM 43634</strain>
    </source>
</reference>
<evidence type="ECO:0000313" key="3">
    <source>
        <dbReference type="EMBL" id="OJF15979.1"/>
    </source>
</evidence>
<protein>
    <recommendedName>
        <fullName evidence="1">MEDS domain-containing protein</fullName>
    </recommendedName>
</protein>
<gene>
    <name evidence="3" type="ORF">BG844_01745</name>
    <name evidence="2" type="ORF">BG844_27835</name>
</gene>
<evidence type="ECO:0000313" key="2">
    <source>
        <dbReference type="EMBL" id="OJF11217.1"/>
    </source>
</evidence>
<evidence type="ECO:0000259" key="1">
    <source>
        <dbReference type="Pfam" id="PF14417"/>
    </source>
</evidence>